<evidence type="ECO:0000256" key="4">
    <source>
        <dbReference type="ARBA" id="ARBA00022490"/>
    </source>
</evidence>
<dbReference type="EMBL" id="CP060789">
    <property type="protein sequence ID" value="QNP57015.1"/>
    <property type="molecule type" value="Genomic_DNA"/>
</dbReference>
<evidence type="ECO:0000256" key="6">
    <source>
        <dbReference type="ARBA" id="ARBA00023054"/>
    </source>
</evidence>
<evidence type="ECO:0000256" key="10">
    <source>
        <dbReference type="SAM" id="MobiDB-lite"/>
    </source>
</evidence>
<comment type="subcellular location">
    <subcellularLocation>
        <location evidence="1">Cytoplasm</location>
    </subcellularLocation>
</comment>
<evidence type="ECO:0000313" key="12">
    <source>
        <dbReference type="Proteomes" id="UP000516117"/>
    </source>
</evidence>
<keyword evidence="5" id="KW-0132">Cell division</keyword>
<dbReference type="Gene3D" id="6.10.250.660">
    <property type="match status" value="1"/>
</dbReference>
<evidence type="ECO:0000256" key="9">
    <source>
        <dbReference type="SAM" id="Coils"/>
    </source>
</evidence>
<comment type="similarity">
    <text evidence="2">Belongs to the DivIVA family.</text>
</comment>
<keyword evidence="12" id="KW-1185">Reference proteome</keyword>
<dbReference type="GO" id="GO:0051301">
    <property type="term" value="P:cell division"/>
    <property type="evidence" value="ECO:0007669"/>
    <property type="project" value="UniProtKB-KW"/>
</dbReference>
<evidence type="ECO:0000256" key="7">
    <source>
        <dbReference type="ARBA" id="ARBA00023306"/>
    </source>
</evidence>
<dbReference type="InterPro" id="IPR007793">
    <property type="entry name" value="DivIVA_fam"/>
</dbReference>
<protein>
    <recommendedName>
        <fullName evidence="3">Cell wall synthesis protein Wag31</fullName>
    </recommendedName>
    <alternativeName>
        <fullName evidence="8">Antigen 84</fullName>
    </alternativeName>
</protein>
<name>A0A7H0H8Z9_9ACTN</name>
<dbReference type="PANTHER" id="PTHR35794">
    <property type="entry name" value="CELL DIVISION PROTEIN DIVIVA"/>
    <property type="match status" value="1"/>
</dbReference>
<dbReference type="KEGG" id="tdf:H9L22_06775"/>
<keyword evidence="7" id="KW-0131">Cell cycle</keyword>
<gene>
    <name evidence="11" type="ORF">H9L22_06775</name>
</gene>
<accession>A0A7H0H8Z9</accession>
<feature type="region of interest" description="Disordered" evidence="10">
    <location>
        <begin position="289"/>
        <end position="316"/>
    </location>
</feature>
<reference evidence="11 12" key="1">
    <citation type="submission" date="2020-08" db="EMBL/GenBank/DDBJ databases">
        <title>Genome sequence of Tessaracoccus defluvii JCM 17540T.</title>
        <authorList>
            <person name="Hyun D.-W."/>
            <person name="Bae J.-W."/>
        </authorList>
    </citation>
    <scope>NUCLEOTIDE SEQUENCE [LARGE SCALE GENOMIC DNA]</scope>
    <source>
        <strain evidence="11 12">JCM 17540</strain>
    </source>
</reference>
<evidence type="ECO:0000256" key="5">
    <source>
        <dbReference type="ARBA" id="ARBA00022618"/>
    </source>
</evidence>
<evidence type="ECO:0000256" key="1">
    <source>
        <dbReference type="ARBA" id="ARBA00004496"/>
    </source>
</evidence>
<evidence type="ECO:0000256" key="2">
    <source>
        <dbReference type="ARBA" id="ARBA00009008"/>
    </source>
</evidence>
<dbReference type="InterPro" id="IPR019933">
    <property type="entry name" value="DivIVA_domain"/>
</dbReference>
<dbReference type="AlphaFoldDB" id="A0A7H0H8Z9"/>
<evidence type="ECO:0000313" key="11">
    <source>
        <dbReference type="EMBL" id="QNP57015.1"/>
    </source>
</evidence>
<feature type="coiled-coil region" evidence="9">
    <location>
        <begin position="184"/>
        <end position="211"/>
    </location>
</feature>
<dbReference type="RefSeq" id="WP_187722114.1">
    <property type="nucleotide sequence ID" value="NZ_BAABBL010000003.1"/>
</dbReference>
<dbReference type="NCBIfam" id="TIGR03544">
    <property type="entry name" value="DivI1A_domain"/>
    <property type="match status" value="1"/>
</dbReference>
<sequence>MSLTLDEVRQIRFRMTRRGELGYQVVDVDTFIDRVEATFDEMEKERERLRREVDSAQNTAVSPAVVTDDSALREAVQEKDNEISGLRGEVQRLTEALTQGSNASAAQQAAEQRVRELTAQNDQLRNQLDQVRAEYDRARSERVTSVAGGPQTLTVTSSEEAAPAVTRLLQMATDQATTLVNEAQTEAQRKIDEAELRANEIKTDARTKAERVESEARVNAEQMTREAESRAAAVDQQANQRRNELFADLEREQHELAGKVSSLRTFETSFRENLTGTLSELLATVTEAKAEPADVPELARPASDTPRLDALAGEQG</sequence>
<organism evidence="11 12">
    <name type="scientific">Tessaracoccus defluvii</name>
    <dbReference type="NCBI Taxonomy" id="1285901"/>
    <lineage>
        <taxon>Bacteria</taxon>
        <taxon>Bacillati</taxon>
        <taxon>Actinomycetota</taxon>
        <taxon>Actinomycetes</taxon>
        <taxon>Propionibacteriales</taxon>
        <taxon>Propionibacteriaceae</taxon>
        <taxon>Tessaracoccus</taxon>
    </lineage>
</organism>
<evidence type="ECO:0000256" key="3">
    <source>
        <dbReference type="ARBA" id="ARBA00018787"/>
    </source>
</evidence>
<dbReference type="PANTHER" id="PTHR35794:SF2">
    <property type="entry name" value="CELL DIVISION PROTEIN DIVIVA"/>
    <property type="match status" value="1"/>
</dbReference>
<keyword evidence="6 9" id="KW-0175">Coiled coil</keyword>
<evidence type="ECO:0000256" key="8">
    <source>
        <dbReference type="ARBA" id="ARBA00031737"/>
    </source>
</evidence>
<dbReference type="GO" id="GO:0005737">
    <property type="term" value="C:cytoplasm"/>
    <property type="evidence" value="ECO:0007669"/>
    <property type="project" value="UniProtKB-SubCell"/>
</dbReference>
<dbReference type="Proteomes" id="UP000516117">
    <property type="component" value="Chromosome"/>
</dbReference>
<keyword evidence="4" id="KW-0963">Cytoplasm</keyword>
<proteinExistence type="inferred from homology"/>
<feature type="coiled-coil region" evidence="9">
    <location>
        <begin position="32"/>
        <end position="141"/>
    </location>
</feature>